<proteinExistence type="predicted"/>
<feature type="chain" id="PRO_5021248070" evidence="1">
    <location>
        <begin position="23"/>
        <end position="251"/>
    </location>
</feature>
<feature type="signal peptide" evidence="1">
    <location>
        <begin position="1"/>
        <end position="22"/>
    </location>
</feature>
<keyword evidence="1" id="KW-0732">Signal</keyword>
<evidence type="ECO:0000256" key="1">
    <source>
        <dbReference type="SAM" id="SignalP"/>
    </source>
</evidence>
<dbReference type="OrthoDB" id="1272218at2"/>
<evidence type="ECO:0000313" key="3">
    <source>
        <dbReference type="Proteomes" id="UP000297861"/>
    </source>
</evidence>
<protein>
    <submittedName>
        <fullName evidence="2">Uncharacterized protein</fullName>
    </submittedName>
</protein>
<dbReference type="AlphaFoldDB" id="A0A4Y8KVE4"/>
<accession>A0A4Y8KVE4</accession>
<gene>
    <name evidence="2" type="ORF">E2605_18360</name>
</gene>
<organism evidence="2 3">
    <name type="scientific">Dysgonomonas capnocytophagoides</name>
    <dbReference type="NCBI Taxonomy" id="45254"/>
    <lineage>
        <taxon>Bacteria</taxon>
        <taxon>Pseudomonadati</taxon>
        <taxon>Bacteroidota</taxon>
        <taxon>Bacteroidia</taxon>
        <taxon>Bacteroidales</taxon>
        <taxon>Dysgonomonadaceae</taxon>
        <taxon>Dysgonomonas</taxon>
    </lineage>
</organism>
<sequence length="251" mass="26724">MIKFKIVITISLFLSSSLPIFSQIGINTDAPDSFIHMKTSSAGADLRIGNQGNIGLGMNPLVKLSIDTKGTISTPIPGFILKDGSEKNDRILVCDANGTGIWKDVPLLRKVTAAKGAGVTLNYTTAGVYVNTGTTITVPPGTWMIHTVMTLSKNASAPNESVWVRSTFANQGMLTPSPDIQGSQLISGLGWKNTYSLVQGFIIIKNTSNIDKVYDYIAGATENNGGFAGNFIGFGGGWNEDNIVGYQIELN</sequence>
<keyword evidence="3" id="KW-1185">Reference proteome</keyword>
<evidence type="ECO:0000313" key="2">
    <source>
        <dbReference type="EMBL" id="TFD92805.1"/>
    </source>
</evidence>
<dbReference type="Proteomes" id="UP000297861">
    <property type="component" value="Unassembled WGS sequence"/>
</dbReference>
<dbReference type="RefSeq" id="WP_134437486.1">
    <property type="nucleotide sequence ID" value="NZ_SOML01000016.1"/>
</dbReference>
<comment type="caution">
    <text evidence="2">The sequence shown here is derived from an EMBL/GenBank/DDBJ whole genome shotgun (WGS) entry which is preliminary data.</text>
</comment>
<reference evidence="2 3" key="1">
    <citation type="submission" date="2019-03" db="EMBL/GenBank/DDBJ databases">
        <title>San Antonio Military Medical Center submission to MRSN (WRAIR), pending publication.</title>
        <authorList>
            <person name="Blyth D.M."/>
            <person name="Mccarthy S.L."/>
            <person name="Schall S.E."/>
            <person name="Stam J.A."/>
            <person name="Ong A.C."/>
            <person name="Mcgann P.T."/>
        </authorList>
    </citation>
    <scope>NUCLEOTIDE SEQUENCE [LARGE SCALE GENOMIC DNA]</scope>
    <source>
        <strain evidence="2 3">MRSN571793</strain>
    </source>
</reference>
<dbReference type="EMBL" id="SOML01000016">
    <property type="protein sequence ID" value="TFD92805.1"/>
    <property type="molecule type" value="Genomic_DNA"/>
</dbReference>
<name>A0A4Y8KVE4_9BACT</name>